<dbReference type="Pfam" id="PF00350">
    <property type="entry name" value="Dynamin_N"/>
    <property type="match status" value="1"/>
</dbReference>
<dbReference type="SUPFAM" id="SSF52540">
    <property type="entry name" value="P-loop containing nucleoside triphosphate hydrolases"/>
    <property type="match status" value="1"/>
</dbReference>
<accession>A0ABN8SV77</accession>
<dbReference type="InterPro" id="IPR030381">
    <property type="entry name" value="G_DYNAMIN_dom"/>
</dbReference>
<reference evidence="4 5" key="1">
    <citation type="submission" date="2022-05" db="EMBL/GenBank/DDBJ databases">
        <authorList>
            <consortium name="Genoscope - CEA"/>
            <person name="William W."/>
        </authorList>
    </citation>
    <scope>NUCLEOTIDE SEQUENCE [LARGE SCALE GENOMIC DNA]</scope>
</reference>
<dbReference type="PROSITE" id="PS51718">
    <property type="entry name" value="G_DYNAMIN_2"/>
    <property type="match status" value="1"/>
</dbReference>
<feature type="domain" description="Dynamin-type G" evidence="3">
    <location>
        <begin position="37"/>
        <end position="319"/>
    </location>
</feature>
<dbReference type="Gene3D" id="1.20.120.1240">
    <property type="entry name" value="Dynamin, middle domain"/>
    <property type="match status" value="1"/>
</dbReference>
<dbReference type="PANTHER" id="PTHR11566">
    <property type="entry name" value="DYNAMIN"/>
    <property type="match status" value="1"/>
</dbReference>
<name>A0ABN8SV77_9CNID</name>
<sequence length="700" mass="80488">MSRQVETPVAKYGKSSDFGKVLDFIQSMISNETLRQAFDIPHLVVVGRQNMAKTTLINRLIGRYLLPMRRDETANTLQARTTCPIILNLRNGLETAVEVKCDAYPDIGGRVEKPTDDVVEKFLTDFSTYLLKEEGTLISKTPVKVTLQGPDLTTLTLVDLPGVHFANNDPRMNHATQSLVLDYIEKNTKSIIVIVSEVGDLTGDNAINLVMAKAADFRSRTICVLTKPDRLRDSDDMGIKVALNQSSFTLEENRFILLRGKDATDPNEKDWDAKTTRLKEREWFEGHPQYKSILHLCGIDRLMDTMISLLAEKMGSEIPILVNQMEERKKKVDLELQKLSESEVPESSNEKRRLEMKVKHNLVTQLRDLLHKNRSKIRGGEQVRALFNEFHNDVYKVDPLVLQDDDEIRRRQRGLAGVFAPLGDSSEDSQLLEELLYESYTYEKKTQGNKEAVQIIEVKSPVDQLIPITENLVKNVEKTLREIVQRAINENFSKFPTALKVVETNVVNKIFKTKRKQTTTFIQHFIEMQKKSIDRVFAPVPFPDELKIWDSTLLQNRKPHPCMESPMMFHLKSLAEKLYPEGMIKDIERGNNQGNFKDLEDMKKTKKNVVRYFNEIKMNVCDTVPRCILHFFITQFVDDFEHALEQEDLVEFLKEKQEIRNRRIQFRAESAALEEALPRTDDVLKMLLRIQGGSGESEMS</sequence>
<dbReference type="Pfam" id="PF02212">
    <property type="entry name" value="GED"/>
    <property type="match status" value="1"/>
</dbReference>
<evidence type="ECO:0000313" key="4">
    <source>
        <dbReference type="EMBL" id="CAH3193860.1"/>
    </source>
</evidence>
<dbReference type="InterPro" id="IPR000375">
    <property type="entry name" value="Dynamin_stalk"/>
</dbReference>
<evidence type="ECO:0000256" key="1">
    <source>
        <dbReference type="ARBA" id="ARBA00022741"/>
    </source>
</evidence>
<dbReference type="InterPro" id="IPR003130">
    <property type="entry name" value="GED"/>
</dbReference>
<keyword evidence="2" id="KW-0342">GTP-binding</keyword>
<dbReference type="EMBL" id="CALNXI010003621">
    <property type="protein sequence ID" value="CAH3193860.1"/>
    <property type="molecule type" value="Genomic_DNA"/>
</dbReference>
<dbReference type="Pfam" id="PF01031">
    <property type="entry name" value="Dynamin_M"/>
    <property type="match status" value="1"/>
</dbReference>
<dbReference type="PRINTS" id="PR00195">
    <property type="entry name" value="DYNAMIN"/>
</dbReference>
<proteinExistence type="predicted"/>
<gene>
    <name evidence="4" type="ORF">PEVE_00026690</name>
</gene>
<dbReference type="Proteomes" id="UP001159427">
    <property type="component" value="Unassembled WGS sequence"/>
</dbReference>
<evidence type="ECO:0000256" key="2">
    <source>
        <dbReference type="ARBA" id="ARBA00023134"/>
    </source>
</evidence>
<dbReference type="SMART" id="SM00053">
    <property type="entry name" value="DYNc"/>
    <property type="match status" value="1"/>
</dbReference>
<dbReference type="InterPro" id="IPR022812">
    <property type="entry name" value="Dynamin"/>
</dbReference>
<keyword evidence="5" id="KW-1185">Reference proteome</keyword>
<dbReference type="InterPro" id="IPR001401">
    <property type="entry name" value="Dynamin_GTPase"/>
</dbReference>
<evidence type="ECO:0000313" key="5">
    <source>
        <dbReference type="Proteomes" id="UP001159427"/>
    </source>
</evidence>
<comment type="caution">
    <text evidence="4">The sequence shown here is derived from an EMBL/GenBank/DDBJ whole genome shotgun (WGS) entry which is preliminary data.</text>
</comment>
<keyword evidence="1" id="KW-0547">Nucleotide-binding</keyword>
<dbReference type="InterPro" id="IPR045063">
    <property type="entry name" value="Dynamin_N"/>
</dbReference>
<evidence type="ECO:0000259" key="3">
    <source>
        <dbReference type="PROSITE" id="PS51718"/>
    </source>
</evidence>
<protein>
    <recommendedName>
        <fullName evidence="3">Dynamin-type G domain-containing protein</fullName>
    </recommendedName>
</protein>
<dbReference type="Gene3D" id="3.40.50.300">
    <property type="entry name" value="P-loop containing nucleotide triphosphate hydrolases"/>
    <property type="match status" value="1"/>
</dbReference>
<organism evidence="4 5">
    <name type="scientific">Porites evermanni</name>
    <dbReference type="NCBI Taxonomy" id="104178"/>
    <lineage>
        <taxon>Eukaryota</taxon>
        <taxon>Metazoa</taxon>
        <taxon>Cnidaria</taxon>
        <taxon>Anthozoa</taxon>
        <taxon>Hexacorallia</taxon>
        <taxon>Scleractinia</taxon>
        <taxon>Fungiina</taxon>
        <taxon>Poritidae</taxon>
        <taxon>Porites</taxon>
    </lineage>
</organism>
<dbReference type="PANTHER" id="PTHR11566:SF169">
    <property type="entry name" value="DYNAMIN-LIKE PROTEIN C"/>
    <property type="match status" value="1"/>
</dbReference>
<dbReference type="InterPro" id="IPR027417">
    <property type="entry name" value="P-loop_NTPase"/>
</dbReference>